<organism evidence="9 10">
    <name type="scientific">Corallococcus aberystwythensis</name>
    <dbReference type="NCBI Taxonomy" id="2316722"/>
    <lineage>
        <taxon>Bacteria</taxon>
        <taxon>Pseudomonadati</taxon>
        <taxon>Myxococcota</taxon>
        <taxon>Myxococcia</taxon>
        <taxon>Myxococcales</taxon>
        <taxon>Cystobacterineae</taxon>
        <taxon>Myxococcaceae</taxon>
        <taxon>Corallococcus</taxon>
    </lineage>
</organism>
<dbReference type="InterPro" id="IPR001650">
    <property type="entry name" value="Helicase_C-like"/>
</dbReference>
<feature type="domain" description="Helicase C-terminal" evidence="8">
    <location>
        <begin position="644"/>
        <end position="803"/>
    </location>
</feature>
<evidence type="ECO:0000313" key="9">
    <source>
        <dbReference type="EMBL" id="RKH62352.1"/>
    </source>
</evidence>
<dbReference type="InterPro" id="IPR022737">
    <property type="entry name" value="RapA_C"/>
</dbReference>
<feature type="region of interest" description="Disordered" evidence="6">
    <location>
        <begin position="1"/>
        <end position="31"/>
    </location>
</feature>
<dbReference type="InterPro" id="IPR000330">
    <property type="entry name" value="SNF2_N"/>
</dbReference>
<proteinExistence type="predicted"/>
<gene>
    <name evidence="9" type="ORF">D7W81_22425</name>
</gene>
<accession>A0A3A8QC56</accession>
<dbReference type="AlphaFoldDB" id="A0A3A8QC56"/>
<keyword evidence="1" id="KW-0378">Hydrolase</keyword>
<dbReference type="GO" id="GO:0003677">
    <property type="term" value="F:DNA binding"/>
    <property type="evidence" value="ECO:0007669"/>
    <property type="project" value="UniProtKB-KW"/>
</dbReference>
<dbReference type="Pfam" id="PF00176">
    <property type="entry name" value="SNF2-rel_dom"/>
    <property type="match status" value="1"/>
</dbReference>
<evidence type="ECO:0000259" key="7">
    <source>
        <dbReference type="PROSITE" id="PS51192"/>
    </source>
</evidence>
<evidence type="ECO:0000256" key="5">
    <source>
        <dbReference type="ARBA" id="ARBA00023163"/>
    </source>
</evidence>
<sequence length="1136" mass="127251">MTGTLAGHSRRLLDPRGTLRVSSSRPTSVPGMSRLQVVPTVVTSGCDSARSNRGSFQMTKANSTTGLDTGVLAYLVRNPELGPVRVQGGVAGRLRVRPLRGEAHETILVDATELRPFPLYEGLSVHVASQEPTVAYRAAQLLSVDIGGALRRALVSVDGAEEWVEESRLVPLASESKDPLGLLENAEYRSPRRFFARRDLRNTLYELHRDSEGIPTLFGARVRPLAHQLYAVRRILWNRAPRFVLADEVGLGKTIEAGYVIQALTAADPNCPVLVVTPGAMARQWLCELYLRFGARVFSEVSAPRWEKADTSERHSLAQQKWLIVSTTALEGHADLRELLANRTWELVVLDEAHQVPPRHRLYPWFRTLAERAHGFLALSATPSKRETEGLLGLLALVSPDVYFPEDTATLQHRLDAKKRIWDALAYSTELLDATRQAGEELDEDAIASIAGYWDEVASDDPVFQKLLGQFRSGEGEDALDQLIGYAQEFHRIDHRLIRTRRATLAALEIPRNPRVGQVAKYEATAVENLLAEHLDRLSASPGLTVEQWTLRSLYQRFACTPPEHFLAFLLARKKALGGPMKPAPLELARALRSDPGAEEETSLIQRLIATTPPLPDEDSWRTKAQGLAEEWAEEGPCARYRWAVDWIRARLAEEHARKILVFSQEWENVEDFGKYLHKELPQAGMRKFHHRLEPQELEEAAWRFQTDAKCRVLVSDELGGEGRNFEMAWAVLHLDVPASVTRLEQRLGRLDRVGRLPNHPIHTVLMHGPNRTEQLLVQLHTEVFQVQSRSIGGLEFDLPRLQQSVSDAACGKNTEGVAERLREEIDRRLAETDKEFETSLDSSRPELDRAREFAEVLDEMEPESAQYALIAWSRALGFRDDGIGNGLIQLRCEADQLEAPLPGLGREERVAGTFSRKRALKENRVQFFAPGHRLVDTLVDALDTTPIGRATIFRRSGLGPQNRGQFFLVALVRGVLRGTIPPGLLVRARSGLWPRVEEVVLKIDSRNEEEPVEVTDMALRERLLAPYRGKEFDPKVEHEQLSAFATPALWVATRTGVARALEIARATLKVDHEMVADELETLLQHELGYYRGVSERESPTEAARARAELDVRKALVDSIRQASVELDALAMVLGA</sequence>
<dbReference type="SMART" id="SM00487">
    <property type="entry name" value="DEXDc"/>
    <property type="match status" value="1"/>
</dbReference>
<evidence type="ECO:0000256" key="3">
    <source>
        <dbReference type="ARBA" id="ARBA00023125"/>
    </source>
</evidence>
<dbReference type="Pfam" id="PF12137">
    <property type="entry name" value="RapA_C"/>
    <property type="match status" value="1"/>
</dbReference>
<dbReference type="PANTHER" id="PTHR45766">
    <property type="entry name" value="DNA ANNEALING HELICASE AND ENDONUCLEASE ZRANB3 FAMILY MEMBER"/>
    <property type="match status" value="1"/>
</dbReference>
<dbReference type="PROSITE" id="PS51194">
    <property type="entry name" value="HELICASE_CTER"/>
    <property type="match status" value="1"/>
</dbReference>
<name>A0A3A8QC56_9BACT</name>
<dbReference type="SUPFAM" id="SSF52540">
    <property type="entry name" value="P-loop containing nucleoside triphosphate hydrolases"/>
    <property type="match status" value="1"/>
</dbReference>
<evidence type="ECO:0000256" key="1">
    <source>
        <dbReference type="ARBA" id="ARBA00022801"/>
    </source>
</evidence>
<reference evidence="10" key="1">
    <citation type="submission" date="2018-09" db="EMBL/GenBank/DDBJ databases">
        <authorList>
            <person name="Livingstone P.G."/>
            <person name="Whitworth D.E."/>
        </authorList>
    </citation>
    <scope>NUCLEOTIDE SEQUENCE [LARGE SCALE GENOMIC DNA]</scope>
    <source>
        <strain evidence="10">AB050A</strain>
    </source>
</reference>
<evidence type="ECO:0000313" key="10">
    <source>
        <dbReference type="Proteomes" id="UP000267003"/>
    </source>
</evidence>
<feature type="domain" description="Helicase ATP-binding" evidence="7">
    <location>
        <begin position="234"/>
        <end position="401"/>
    </location>
</feature>
<evidence type="ECO:0008006" key="11">
    <source>
        <dbReference type="Google" id="ProtNLM"/>
    </source>
</evidence>
<keyword evidence="10" id="KW-1185">Reference proteome</keyword>
<dbReference type="EMBL" id="RAWK01000135">
    <property type="protein sequence ID" value="RKH62352.1"/>
    <property type="molecule type" value="Genomic_DNA"/>
</dbReference>
<dbReference type="GO" id="GO:0016817">
    <property type="term" value="F:hydrolase activity, acting on acid anhydrides"/>
    <property type="evidence" value="ECO:0007669"/>
    <property type="project" value="InterPro"/>
</dbReference>
<keyword evidence="4" id="KW-0010">Activator</keyword>
<dbReference type="InterPro" id="IPR038718">
    <property type="entry name" value="SNF2-like_sf"/>
</dbReference>
<dbReference type="PANTHER" id="PTHR45766:SF6">
    <property type="entry name" value="SWI_SNF-RELATED MATRIX-ASSOCIATED ACTIN-DEPENDENT REGULATOR OF CHROMATIN SUBFAMILY A-LIKE PROTEIN 1"/>
    <property type="match status" value="1"/>
</dbReference>
<dbReference type="InterPro" id="IPR027417">
    <property type="entry name" value="P-loop_NTPase"/>
</dbReference>
<evidence type="ECO:0000259" key="8">
    <source>
        <dbReference type="PROSITE" id="PS51194"/>
    </source>
</evidence>
<keyword evidence="5" id="KW-0804">Transcription</keyword>
<evidence type="ECO:0000256" key="6">
    <source>
        <dbReference type="SAM" id="MobiDB-lite"/>
    </source>
</evidence>
<dbReference type="Gene3D" id="3.40.50.300">
    <property type="entry name" value="P-loop containing nucleotide triphosphate hydrolases"/>
    <property type="match status" value="1"/>
</dbReference>
<dbReference type="Proteomes" id="UP000267003">
    <property type="component" value="Unassembled WGS sequence"/>
</dbReference>
<dbReference type="Pfam" id="PF00271">
    <property type="entry name" value="Helicase_C"/>
    <property type="match status" value="1"/>
</dbReference>
<dbReference type="Gene3D" id="3.40.50.10810">
    <property type="entry name" value="Tandem AAA-ATPase domain"/>
    <property type="match status" value="1"/>
</dbReference>
<dbReference type="GO" id="GO:0005524">
    <property type="term" value="F:ATP binding"/>
    <property type="evidence" value="ECO:0007669"/>
    <property type="project" value="InterPro"/>
</dbReference>
<dbReference type="PROSITE" id="PS51192">
    <property type="entry name" value="HELICASE_ATP_BIND_1"/>
    <property type="match status" value="1"/>
</dbReference>
<keyword evidence="2" id="KW-0805">Transcription regulation</keyword>
<evidence type="ECO:0000256" key="4">
    <source>
        <dbReference type="ARBA" id="ARBA00023159"/>
    </source>
</evidence>
<comment type="caution">
    <text evidence="9">The sequence shown here is derived from an EMBL/GenBank/DDBJ whole genome shotgun (WGS) entry which is preliminary data.</text>
</comment>
<protein>
    <recommendedName>
        <fullName evidence="11">DEAD/DEAH box helicase</fullName>
    </recommendedName>
</protein>
<evidence type="ECO:0000256" key="2">
    <source>
        <dbReference type="ARBA" id="ARBA00023015"/>
    </source>
</evidence>
<dbReference type="SMART" id="SM00490">
    <property type="entry name" value="HELICc"/>
    <property type="match status" value="1"/>
</dbReference>
<keyword evidence="3" id="KW-0238">DNA-binding</keyword>
<dbReference type="InterPro" id="IPR014001">
    <property type="entry name" value="Helicase_ATP-bd"/>
</dbReference>